<name>A0A7Z2NW70_9SPHN</name>
<gene>
    <name evidence="1" type="ORF">GVO57_06360</name>
</gene>
<dbReference type="KEGG" id="schy:GVO57_06360"/>
<evidence type="ECO:0000313" key="1">
    <source>
        <dbReference type="EMBL" id="QHL90534.1"/>
    </source>
</evidence>
<evidence type="ECO:0000313" key="2">
    <source>
        <dbReference type="Proteomes" id="UP000464468"/>
    </source>
</evidence>
<accession>A0A7Z2NW70</accession>
<dbReference type="RefSeq" id="WP_160592462.1">
    <property type="nucleotide sequence ID" value="NZ_CP047895.1"/>
</dbReference>
<dbReference type="Proteomes" id="UP000464468">
    <property type="component" value="Chromosome"/>
</dbReference>
<proteinExistence type="predicted"/>
<keyword evidence="2" id="KW-1185">Reference proteome</keyword>
<dbReference type="AlphaFoldDB" id="A0A7Z2NW70"/>
<dbReference type="EMBL" id="CP047895">
    <property type="protein sequence ID" value="QHL90534.1"/>
    <property type="molecule type" value="Genomic_DNA"/>
</dbReference>
<protein>
    <submittedName>
        <fullName evidence="1">Uncharacterized protein</fullName>
    </submittedName>
</protein>
<organism evidence="1 2">
    <name type="scientific">Sphingomonas changnyeongensis</name>
    <dbReference type="NCBI Taxonomy" id="2698679"/>
    <lineage>
        <taxon>Bacteria</taxon>
        <taxon>Pseudomonadati</taxon>
        <taxon>Pseudomonadota</taxon>
        <taxon>Alphaproteobacteria</taxon>
        <taxon>Sphingomonadales</taxon>
        <taxon>Sphingomonadaceae</taxon>
        <taxon>Sphingomonas</taxon>
    </lineage>
</organism>
<reference evidence="1 2" key="1">
    <citation type="submission" date="2020-01" db="EMBL/GenBank/DDBJ databases">
        <title>Sphingomonas sp. C33 whole genome sequece.</title>
        <authorList>
            <person name="Park C."/>
        </authorList>
    </citation>
    <scope>NUCLEOTIDE SEQUENCE [LARGE SCALE GENOMIC DNA]</scope>
    <source>
        <strain evidence="1 2">C33</strain>
    </source>
</reference>
<sequence>MDWLQDRLDRVLIAAGQVPGSVKAVISTEPMVQIGRPGEPVAVPGALILLAPNADAVDGLMAMILSFRAGDAAGTPRPTRATVGSVLALGALVALTGGVSDPEAGRDDKVIPLGTLNDRAGPGGAPDRRQLAWRGARWHAIAGGCAEAQPAFLRFAGSAQSAVIEGRRVIWPGSRVAKEMLAGLGAQGQPGPDRCPSAADGALQAVKRQLIGSADG</sequence>